<gene>
    <name evidence="1" type="ORF">RSO01_81580</name>
</gene>
<accession>A0A512NPY8</accession>
<proteinExistence type="predicted"/>
<keyword evidence="2" id="KW-1185">Reference proteome</keyword>
<comment type="caution">
    <text evidence="1">The sequence shown here is derived from an EMBL/GenBank/DDBJ whole genome shotgun (WGS) entry which is preliminary data.</text>
</comment>
<dbReference type="PANTHER" id="PTHR42941:SF1">
    <property type="entry name" value="SLL1037 PROTEIN"/>
    <property type="match status" value="1"/>
</dbReference>
<dbReference type="EMBL" id="BKAJ01000194">
    <property type="protein sequence ID" value="GEP60992.1"/>
    <property type="molecule type" value="Genomic_DNA"/>
</dbReference>
<dbReference type="Proteomes" id="UP000321058">
    <property type="component" value="Unassembled WGS sequence"/>
</dbReference>
<dbReference type="NCBIfam" id="TIGR02122">
    <property type="entry name" value="TRAP_TAXI"/>
    <property type="match status" value="1"/>
</dbReference>
<organism evidence="1 2">
    <name type="scientific">Reyranella soli</name>
    <dbReference type="NCBI Taxonomy" id="1230389"/>
    <lineage>
        <taxon>Bacteria</taxon>
        <taxon>Pseudomonadati</taxon>
        <taxon>Pseudomonadota</taxon>
        <taxon>Alphaproteobacteria</taxon>
        <taxon>Hyphomicrobiales</taxon>
        <taxon>Reyranellaceae</taxon>
        <taxon>Reyranella</taxon>
    </lineage>
</organism>
<dbReference type="PANTHER" id="PTHR42941">
    <property type="entry name" value="SLL1037 PROTEIN"/>
    <property type="match status" value="1"/>
</dbReference>
<evidence type="ECO:0000313" key="2">
    <source>
        <dbReference type="Proteomes" id="UP000321058"/>
    </source>
</evidence>
<evidence type="ECO:0000313" key="1">
    <source>
        <dbReference type="EMBL" id="GEP60992.1"/>
    </source>
</evidence>
<protein>
    <recommendedName>
        <fullName evidence="3">Immunogenic protein</fullName>
    </recommendedName>
</protein>
<dbReference type="Gene3D" id="3.40.190.10">
    <property type="entry name" value="Periplasmic binding protein-like II"/>
    <property type="match status" value="2"/>
</dbReference>
<reference evidence="1 2" key="1">
    <citation type="submission" date="2019-07" db="EMBL/GenBank/DDBJ databases">
        <title>Whole genome shotgun sequence of Reyranella soli NBRC 108950.</title>
        <authorList>
            <person name="Hosoyama A."/>
            <person name="Uohara A."/>
            <person name="Ohji S."/>
            <person name="Ichikawa N."/>
        </authorList>
    </citation>
    <scope>NUCLEOTIDE SEQUENCE [LARGE SCALE GENOMIC DNA]</scope>
    <source>
        <strain evidence="1 2">NBRC 108950</strain>
    </source>
</reference>
<dbReference type="Pfam" id="PF16868">
    <property type="entry name" value="NMT1_3"/>
    <property type="match status" value="1"/>
</dbReference>
<dbReference type="SUPFAM" id="SSF53850">
    <property type="entry name" value="Periplasmic binding protein-like II"/>
    <property type="match status" value="1"/>
</dbReference>
<sequence>MAGASTGELAAQSTGLKFGTGGEGGGFVVYAGAFVDAVKWANPSVGIKPVPTRGSVENVPMLQEGKLDIGLVFGEVAQQLFNSKQGPPTQLKVICTVYASPGMFVVRADSRYRTIEDLKGRPVVWNSKEGALALQARYVLDALGLDPDKDFEPIYTDRMTDGPAMLMEGRASALWGSGNRWPGFIKVASDPRGARFITPDKDQIDRIVHKHSFMRRIAIPPGRYPGQSDALLTVGSWSYVLARPFLDDSVGYALAAALHKVEKAGSLFGGQLAESTVKNTLVSLPRLDALQGGAELYYREIGAIR</sequence>
<dbReference type="AlphaFoldDB" id="A0A512NPY8"/>
<dbReference type="InterPro" id="IPR011852">
    <property type="entry name" value="TRAP_TAXI"/>
</dbReference>
<name>A0A512NPY8_9HYPH</name>
<evidence type="ECO:0008006" key="3">
    <source>
        <dbReference type="Google" id="ProtNLM"/>
    </source>
</evidence>